<dbReference type="Pfam" id="PF12044">
    <property type="entry name" value="Metallopep"/>
    <property type="match status" value="1"/>
</dbReference>
<accession>A0A0D7A0A5</accession>
<dbReference type="GO" id="GO:0005737">
    <property type="term" value="C:cytoplasm"/>
    <property type="evidence" value="ECO:0007669"/>
    <property type="project" value="TreeGrafter"/>
</dbReference>
<dbReference type="PANTHER" id="PTHR21054:SF2">
    <property type="entry name" value="MIP04191P"/>
    <property type="match status" value="1"/>
</dbReference>
<name>A0A0D7A0A5_9AGAR</name>
<dbReference type="InterPro" id="IPR021917">
    <property type="entry name" value="Unchr_Zn-peptidase-like"/>
</dbReference>
<proteinExistence type="predicted"/>
<organism evidence="1 2">
    <name type="scientific">Fistulina hepatica ATCC 64428</name>
    <dbReference type="NCBI Taxonomy" id="1128425"/>
    <lineage>
        <taxon>Eukaryota</taxon>
        <taxon>Fungi</taxon>
        <taxon>Dikarya</taxon>
        <taxon>Basidiomycota</taxon>
        <taxon>Agaricomycotina</taxon>
        <taxon>Agaricomycetes</taxon>
        <taxon>Agaricomycetidae</taxon>
        <taxon>Agaricales</taxon>
        <taxon>Fistulinaceae</taxon>
        <taxon>Fistulina</taxon>
    </lineage>
</organism>
<dbReference type="OrthoDB" id="74460at2759"/>
<protein>
    <submittedName>
        <fullName evidence="1">Uncharacterized protein</fullName>
    </submittedName>
</protein>
<gene>
    <name evidence="1" type="ORF">FISHEDRAFT_78658</name>
</gene>
<dbReference type="Proteomes" id="UP000054144">
    <property type="component" value="Unassembled WGS sequence"/>
</dbReference>
<sequence length="417" mass="45806">MSSLIDDALIGAYSASTWVGIDGDICDTATDGINYDGSATSISWREYHFDDVPGCTEPNTLDTVCRRICLTVYLWQAYTTAEMHCQGFGSHAFRLEEAWMPDSLSVFRGGTFATSAVQQGSTSDKLQPDLFGITLEALRSYFLTSVQQQQRYVAAMFLDSARDPKTGRIVGHTAVTLMSALNDMRPVDQRYCDIDAEGKMYWMAANIGIGAWMHEVDRSVCAIEPLPSPNKVEWGECQWHALDMLHFVRHLCFTLPSDPAQPVGDFAHTSINIFGTEDGPHIACAAGILLIELYDVGGRREFPKTHLSFTNAHPPPTEHMVSHMMLSSISPGKGTEPGYVRMQIFSCMSGMEPIDVPDVGTLLHTVRDAAPPVALAIGTLFVPAFSYPPIAIFYIHFPRGSIQIAPEPSTTHPATFS</sequence>
<reference evidence="1 2" key="1">
    <citation type="journal article" date="2015" name="Fungal Genet. Biol.">
        <title>Evolution of novel wood decay mechanisms in Agaricales revealed by the genome sequences of Fistulina hepatica and Cylindrobasidium torrendii.</title>
        <authorList>
            <person name="Floudas D."/>
            <person name="Held B.W."/>
            <person name="Riley R."/>
            <person name="Nagy L.G."/>
            <person name="Koehler G."/>
            <person name="Ransdell A.S."/>
            <person name="Younus H."/>
            <person name="Chow J."/>
            <person name="Chiniquy J."/>
            <person name="Lipzen A."/>
            <person name="Tritt A."/>
            <person name="Sun H."/>
            <person name="Haridas S."/>
            <person name="LaButti K."/>
            <person name="Ohm R.A."/>
            <person name="Kues U."/>
            <person name="Blanchette R.A."/>
            <person name="Grigoriev I.V."/>
            <person name="Minto R.E."/>
            <person name="Hibbett D.S."/>
        </authorList>
    </citation>
    <scope>NUCLEOTIDE SEQUENCE [LARGE SCALE GENOMIC DNA]</scope>
    <source>
        <strain evidence="1 2">ATCC 64428</strain>
    </source>
</reference>
<dbReference type="EMBL" id="KN882111">
    <property type="protein sequence ID" value="KIY43268.1"/>
    <property type="molecule type" value="Genomic_DNA"/>
</dbReference>
<evidence type="ECO:0000313" key="2">
    <source>
        <dbReference type="Proteomes" id="UP000054144"/>
    </source>
</evidence>
<dbReference type="AlphaFoldDB" id="A0A0D7A0A5"/>
<dbReference type="PANTHER" id="PTHR21054">
    <property type="entry name" value="ZINC METALLOPROTEINASE-RELATED"/>
    <property type="match status" value="1"/>
</dbReference>
<dbReference type="InterPro" id="IPR053002">
    <property type="entry name" value="Metalloproteinase_M10B"/>
</dbReference>
<evidence type="ECO:0000313" key="1">
    <source>
        <dbReference type="EMBL" id="KIY43268.1"/>
    </source>
</evidence>
<keyword evidence="2" id="KW-1185">Reference proteome</keyword>